<proteinExistence type="predicted"/>
<dbReference type="PANTHER" id="PTHR38030">
    <property type="entry name" value="PROTOPORPHYRINOGEN IX DEHYDROGENASE [MENAQUINONE]"/>
    <property type="match status" value="1"/>
</dbReference>
<dbReference type="Gene3D" id="3.40.50.360">
    <property type="match status" value="1"/>
</dbReference>
<evidence type="ECO:0000313" key="3">
    <source>
        <dbReference type="Proteomes" id="UP000049127"/>
    </source>
</evidence>
<evidence type="ECO:0000313" key="2">
    <source>
        <dbReference type="EMBL" id="CEQ03913.1"/>
    </source>
</evidence>
<dbReference type="GO" id="GO:0010181">
    <property type="term" value="F:FMN binding"/>
    <property type="evidence" value="ECO:0007669"/>
    <property type="project" value="TreeGrafter"/>
</dbReference>
<dbReference type="InterPro" id="IPR029039">
    <property type="entry name" value="Flavoprotein-like_sf"/>
</dbReference>
<dbReference type="AlphaFoldDB" id="A0A0C7G634"/>
<evidence type="ECO:0000259" key="1">
    <source>
        <dbReference type="Pfam" id="PF12724"/>
    </source>
</evidence>
<dbReference type="Pfam" id="PF12724">
    <property type="entry name" value="Flavodoxin_5"/>
    <property type="match status" value="1"/>
</dbReference>
<dbReference type="GO" id="GO:0006783">
    <property type="term" value="P:heme biosynthetic process"/>
    <property type="evidence" value="ECO:0007669"/>
    <property type="project" value="TreeGrafter"/>
</dbReference>
<reference evidence="2 3" key="1">
    <citation type="submission" date="2015-01" db="EMBL/GenBank/DDBJ databases">
        <authorList>
            <person name="Aslett A.Martin."/>
            <person name="De Silva Nishadi"/>
        </authorList>
    </citation>
    <scope>NUCLEOTIDE SEQUENCE [LARGE SCALE GENOMIC DNA]</scope>
    <source>
        <strain evidence="2 3">R28058</strain>
    </source>
</reference>
<protein>
    <submittedName>
        <fullName evidence="2">Flavodoxin</fullName>
    </submittedName>
</protein>
<dbReference type="SUPFAM" id="SSF52218">
    <property type="entry name" value="Flavoproteins"/>
    <property type="match status" value="1"/>
</dbReference>
<sequence length="181" mass="21113">MSNKIAVIYKTKYGSTKKYSGWIALNLDADLYEVSDIRSKHLKEYDIIVFGGGLYRGKINGINFIDDNFEKLKNKEVYIFTVGMENINEDRKSKIIENNLKNIKLNKSRLYNFKGEFEYKNLNFIDKILMKGLKSVIEKKGIKNLTEEDKYILEGFNNKVDLSNKKSIKILIEDINKCQKC</sequence>
<dbReference type="GO" id="GO:0070819">
    <property type="term" value="F:menaquinone-dependent protoporphyrinogen oxidase activity"/>
    <property type="evidence" value="ECO:0007669"/>
    <property type="project" value="TreeGrafter"/>
</dbReference>
<dbReference type="Proteomes" id="UP000049127">
    <property type="component" value="Unassembled WGS sequence"/>
</dbReference>
<name>A0A0C7G634_PARSO</name>
<dbReference type="InterPro" id="IPR052200">
    <property type="entry name" value="Protoporphyrinogen_IX_DH"/>
</dbReference>
<dbReference type="OrthoDB" id="2146857at2"/>
<gene>
    <name evidence="2" type="ORF">R28058_16461</name>
</gene>
<dbReference type="EMBL" id="CEKZ01000003">
    <property type="protein sequence ID" value="CEQ03913.1"/>
    <property type="molecule type" value="Genomic_DNA"/>
</dbReference>
<accession>A0A0C7G634</accession>
<organism evidence="2 3">
    <name type="scientific">Paraclostridium sordellii</name>
    <name type="common">Clostridium sordellii</name>
    <dbReference type="NCBI Taxonomy" id="1505"/>
    <lineage>
        <taxon>Bacteria</taxon>
        <taxon>Bacillati</taxon>
        <taxon>Bacillota</taxon>
        <taxon>Clostridia</taxon>
        <taxon>Peptostreptococcales</taxon>
        <taxon>Peptostreptococcaceae</taxon>
        <taxon>Paraclostridium</taxon>
    </lineage>
</organism>
<dbReference type="RefSeq" id="WP_055342049.1">
    <property type="nucleotide sequence ID" value="NZ_CDNI01000003.1"/>
</dbReference>
<dbReference type="InterPro" id="IPR026816">
    <property type="entry name" value="Flavodoxin_dom"/>
</dbReference>
<dbReference type="PANTHER" id="PTHR38030:SF2">
    <property type="entry name" value="PROTOPORPHYRINOGEN IX DEHYDROGENASE [QUINONE]"/>
    <property type="match status" value="1"/>
</dbReference>
<feature type="domain" description="Flavodoxin" evidence="1">
    <location>
        <begin position="7"/>
        <end position="138"/>
    </location>
</feature>